<gene>
    <name evidence="1" type="ORF">IQB77_22830</name>
</gene>
<dbReference type="Proteomes" id="UP000644282">
    <property type="component" value="Unassembled WGS sequence"/>
</dbReference>
<evidence type="ECO:0000313" key="2">
    <source>
        <dbReference type="Proteomes" id="UP000644282"/>
    </source>
</evidence>
<dbReference type="Pfam" id="PF10977">
    <property type="entry name" value="DUF2797"/>
    <property type="match status" value="1"/>
</dbReference>
<accession>A0AA40WFQ7</accession>
<dbReference type="EMBL" id="JADDXF010000748">
    <property type="protein sequence ID" value="MBE8432521.1"/>
    <property type="molecule type" value="Genomic_DNA"/>
</dbReference>
<sequence length="66" mass="7339">SVRNRGVEQGAVLVILLLDVCSRSDAGIIEKELSKVLSYRHSCKKLVSGYSDPLDHCFSIKSYLKL</sequence>
<organism evidence="1 2">
    <name type="scientific">Leptospira interrogans serovar Pomona</name>
    <dbReference type="NCBI Taxonomy" id="44276"/>
    <lineage>
        <taxon>Bacteria</taxon>
        <taxon>Pseudomonadati</taxon>
        <taxon>Spirochaetota</taxon>
        <taxon>Spirochaetia</taxon>
        <taxon>Leptospirales</taxon>
        <taxon>Leptospiraceae</taxon>
        <taxon>Leptospira</taxon>
    </lineage>
</organism>
<dbReference type="AlphaFoldDB" id="A0AA40WFQ7"/>
<comment type="caution">
    <text evidence="1">The sequence shown here is derived from an EMBL/GenBank/DDBJ whole genome shotgun (WGS) entry which is preliminary data.</text>
</comment>
<feature type="non-terminal residue" evidence="1">
    <location>
        <position position="1"/>
    </location>
</feature>
<proteinExistence type="predicted"/>
<name>A0AA40WFQ7_LEPIR</name>
<evidence type="ECO:0000313" key="1">
    <source>
        <dbReference type="EMBL" id="MBE8432521.1"/>
    </source>
</evidence>
<dbReference type="InterPro" id="IPR021246">
    <property type="entry name" value="DUF2797"/>
</dbReference>
<reference evidence="1" key="1">
    <citation type="submission" date="2020-10" db="EMBL/GenBank/DDBJ databases">
        <title>New Zealand Leptospira genomics.</title>
        <authorList>
            <person name="Wilkinson D.A."/>
            <person name="Nisa S."/>
            <person name="Moinet M."/>
            <person name="Benschop J."/>
        </authorList>
    </citation>
    <scope>NUCLEOTIDE SEQUENCE</scope>
    <source>
        <strain evidence="1">ESR8</strain>
    </source>
</reference>
<dbReference type="RefSeq" id="WP_228007686.1">
    <property type="nucleotide sequence ID" value="NZ_JADDXF010000748.1"/>
</dbReference>
<protein>
    <submittedName>
        <fullName evidence="1">DUF2797 domain-containing protein</fullName>
    </submittedName>
</protein>